<proteinExistence type="predicted"/>
<dbReference type="GO" id="GO:0016747">
    <property type="term" value="F:acyltransferase activity, transferring groups other than amino-acyl groups"/>
    <property type="evidence" value="ECO:0007669"/>
    <property type="project" value="TreeGrafter"/>
</dbReference>
<dbReference type="InterPro" id="IPR050583">
    <property type="entry name" value="Mycobacterial_A85_antigen"/>
</dbReference>
<reference evidence="2 3" key="1">
    <citation type="submission" date="2020-09" db="EMBL/GenBank/DDBJ databases">
        <title>Draft genome of Gelidibacter salicanalis PAMC21136.</title>
        <authorList>
            <person name="Park H."/>
        </authorList>
    </citation>
    <scope>NUCLEOTIDE SEQUENCE [LARGE SCALE GENOMIC DNA]</scope>
    <source>
        <strain evidence="2 3">PAMC21136</strain>
    </source>
</reference>
<dbReference type="RefSeq" id="WP_199601185.1">
    <property type="nucleotide sequence ID" value="NZ_JAEHJZ010000036.1"/>
</dbReference>
<dbReference type="Gene3D" id="3.40.50.1820">
    <property type="entry name" value="alpha/beta hydrolase"/>
    <property type="match status" value="2"/>
</dbReference>
<sequence length="517" mass="59750">MRTFVIILLFILQSPMGSAQDMVVTYEGKSIESKILGQTVKYSIILPKDYLKSEKRYPVVYLLHGLGGNDYSWLEYGRLGQHIDDVVNKNEIQSMIYVMPEGYSTYYVNDFYGKFSYQDMFVNELVPFIDANYRTMPNNKNRATIGFSMGGFGALILPIKHPEVFSVCVPLSISVRTDDQYMTEDPTEWDEQWGRLFGGVGIYGEDRITQYYKDNSPFHLFNKTNLNRFKDLKIFIDNGDDEQTLSKSNEELHILLRDLNFDHEFRVRNGGHNFEYWRGSLTNGLNFIDDAFSQKPYRGDVKEHFSDTVNAAKLDLKLMNDDGFDVLLPVDYTTSLRYYPVVYFVGKFANSTKVAIANMLMHQTKAVKFPPIISVFIDLKSEMSFDSIMSIAKSNYRIREGRRFQSIIGFKEAGAKAFDYAVKNPDFTSCAVYDAPIDIETLKALTEDQIKSLNRTWFFVSTTDKSMNYKSNGLTHILFKEKDIYHEYRVSQGKGNVDWFLNELSDALDFSQKKIHY</sequence>
<keyword evidence="3" id="KW-1185">Reference proteome</keyword>
<feature type="signal peptide" evidence="1">
    <location>
        <begin position="1"/>
        <end position="19"/>
    </location>
</feature>
<evidence type="ECO:0008006" key="4">
    <source>
        <dbReference type="Google" id="ProtNLM"/>
    </source>
</evidence>
<dbReference type="InterPro" id="IPR029058">
    <property type="entry name" value="AB_hydrolase_fold"/>
</dbReference>
<dbReference type="InterPro" id="IPR000801">
    <property type="entry name" value="Esterase-like"/>
</dbReference>
<keyword evidence="1" id="KW-0732">Signal</keyword>
<evidence type="ECO:0000313" key="3">
    <source>
        <dbReference type="Proteomes" id="UP000662373"/>
    </source>
</evidence>
<comment type="caution">
    <text evidence="2">The sequence shown here is derived from an EMBL/GenBank/DDBJ whole genome shotgun (WGS) entry which is preliminary data.</text>
</comment>
<dbReference type="AlphaFoldDB" id="A0A934KX55"/>
<feature type="chain" id="PRO_5037634752" description="Esterase family protein" evidence="1">
    <location>
        <begin position="20"/>
        <end position="517"/>
    </location>
</feature>
<dbReference type="EMBL" id="JAEHJZ010000036">
    <property type="protein sequence ID" value="MBJ7881948.1"/>
    <property type="molecule type" value="Genomic_DNA"/>
</dbReference>
<dbReference type="Proteomes" id="UP000662373">
    <property type="component" value="Unassembled WGS sequence"/>
</dbReference>
<dbReference type="PANTHER" id="PTHR48098:SF1">
    <property type="entry name" value="DIACYLGLYCEROL ACYLTRANSFERASE_MYCOLYLTRANSFERASE AG85A"/>
    <property type="match status" value="1"/>
</dbReference>
<gene>
    <name evidence="2" type="ORF">JEM65_15030</name>
</gene>
<dbReference type="PANTHER" id="PTHR48098">
    <property type="entry name" value="ENTEROCHELIN ESTERASE-RELATED"/>
    <property type="match status" value="1"/>
</dbReference>
<dbReference type="SUPFAM" id="SSF53474">
    <property type="entry name" value="alpha/beta-Hydrolases"/>
    <property type="match status" value="2"/>
</dbReference>
<evidence type="ECO:0000313" key="2">
    <source>
        <dbReference type="EMBL" id="MBJ7881948.1"/>
    </source>
</evidence>
<organism evidence="2 3">
    <name type="scientific">Gelidibacter salicanalis</name>
    <dbReference type="NCBI Taxonomy" id="291193"/>
    <lineage>
        <taxon>Bacteria</taxon>
        <taxon>Pseudomonadati</taxon>
        <taxon>Bacteroidota</taxon>
        <taxon>Flavobacteriia</taxon>
        <taxon>Flavobacteriales</taxon>
        <taxon>Flavobacteriaceae</taxon>
        <taxon>Gelidibacter</taxon>
    </lineage>
</organism>
<protein>
    <recommendedName>
        <fullName evidence="4">Esterase family protein</fullName>
    </recommendedName>
</protein>
<accession>A0A934KX55</accession>
<name>A0A934KX55_9FLAO</name>
<dbReference type="Pfam" id="PF00756">
    <property type="entry name" value="Esterase"/>
    <property type="match status" value="1"/>
</dbReference>
<evidence type="ECO:0000256" key="1">
    <source>
        <dbReference type="SAM" id="SignalP"/>
    </source>
</evidence>